<feature type="domain" description="HRDC" evidence="17">
    <location>
        <begin position="549"/>
        <end position="629"/>
    </location>
</feature>
<dbReference type="SMART" id="SM00487">
    <property type="entry name" value="DEXDc"/>
    <property type="match status" value="1"/>
</dbReference>
<dbReference type="InterPro" id="IPR004589">
    <property type="entry name" value="DNA_helicase_ATP-dep_RecQ"/>
</dbReference>
<dbReference type="Gene3D" id="1.10.10.1390">
    <property type="entry name" value="ATP-dependent DNA helicase RecQ"/>
    <property type="match status" value="1"/>
</dbReference>
<dbReference type="GO" id="GO:0003677">
    <property type="term" value="F:DNA binding"/>
    <property type="evidence" value="ECO:0007669"/>
    <property type="project" value="UniProtKB-KW"/>
</dbReference>
<dbReference type="SUPFAM" id="SSF47819">
    <property type="entry name" value="HRDC-like"/>
    <property type="match status" value="1"/>
</dbReference>
<evidence type="ECO:0000256" key="8">
    <source>
        <dbReference type="ARBA" id="ARBA00022806"/>
    </source>
</evidence>
<evidence type="ECO:0000256" key="1">
    <source>
        <dbReference type="ARBA" id="ARBA00001946"/>
    </source>
</evidence>
<keyword evidence="5" id="KW-0547">Nucleotide-binding</keyword>
<evidence type="ECO:0000256" key="3">
    <source>
        <dbReference type="ARBA" id="ARBA00005446"/>
    </source>
</evidence>
<dbReference type="InterPro" id="IPR048671">
    <property type="entry name" value="RecQ-1-like_HTH"/>
</dbReference>
<evidence type="ECO:0000313" key="20">
    <source>
        <dbReference type="EMBL" id="SOD12908.1"/>
    </source>
</evidence>
<dbReference type="Pfam" id="PF09382">
    <property type="entry name" value="RQC"/>
    <property type="match status" value="1"/>
</dbReference>
<evidence type="ECO:0000259" key="18">
    <source>
        <dbReference type="PROSITE" id="PS51192"/>
    </source>
</evidence>
<dbReference type="FunFam" id="3.40.50.300:FF:001975">
    <property type="entry name" value="ATP-dependent DNA helicase"/>
    <property type="match status" value="1"/>
</dbReference>
<dbReference type="AlphaFoldDB" id="A0A285ZTE1"/>
<evidence type="ECO:0000256" key="6">
    <source>
        <dbReference type="ARBA" id="ARBA00022763"/>
    </source>
</evidence>
<dbReference type="InterPro" id="IPR032284">
    <property type="entry name" value="RecQ_Zn-bd"/>
</dbReference>
<dbReference type="InterPro" id="IPR001650">
    <property type="entry name" value="Helicase_C-like"/>
</dbReference>
<keyword evidence="11" id="KW-0238">DNA-binding</keyword>
<dbReference type="InterPro" id="IPR010997">
    <property type="entry name" value="HRDC-like_sf"/>
</dbReference>
<keyword evidence="7" id="KW-0378">Hydrolase</keyword>
<dbReference type="Gene3D" id="1.10.150.80">
    <property type="entry name" value="HRDC domain"/>
    <property type="match status" value="1"/>
</dbReference>
<evidence type="ECO:0000259" key="17">
    <source>
        <dbReference type="PROSITE" id="PS50967"/>
    </source>
</evidence>
<dbReference type="SUPFAM" id="SSF46785">
    <property type="entry name" value="Winged helix' DNA-binding domain"/>
    <property type="match status" value="1"/>
</dbReference>
<evidence type="ECO:0000256" key="9">
    <source>
        <dbReference type="ARBA" id="ARBA00022833"/>
    </source>
</evidence>
<dbReference type="SMART" id="SM00490">
    <property type="entry name" value="HELICc"/>
    <property type="match status" value="1"/>
</dbReference>
<keyword evidence="12" id="KW-0233">DNA recombination</keyword>
<dbReference type="EC" id="5.6.2.4" evidence="16"/>
<comment type="cofactor">
    <cofactor evidence="1">
        <name>Mg(2+)</name>
        <dbReference type="ChEBI" id="CHEBI:18420"/>
    </cofactor>
</comment>
<name>A0A285ZTE1_9SPHI</name>
<dbReference type="GO" id="GO:0046872">
    <property type="term" value="F:metal ion binding"/>
    <property type="evidence" value="ECO:0007669"/>
    <property type="project" value="UniProtKB-KW"/>
</dbReference>
<proteinExistence type="inferred from homology"/>
<evidence type="ECO:0000256" key="14">
    <source>
        <dbReference type="ARBA" id="ARBA00023235"/>
    </source>
</evidence>
<dbReference type="GO" id="GO:0009432">
    <property type="term" value="P:SOS response"/>
    <property type="evidence" value="ECO:0007669"/>
    <property type="project" value="UniProtKB-UniRule"/>
</dbReference>
<feature type="domain" description="Helicase C-terminal" evidence="19">
    <location>
        <begin position="239"/>
        <end position="395"/>
    </location>
</feature>
<comment type="cofactor">
    <cofactor evidence="2">
        <name>Zn(2+)</name>
        <dbReference type="ChEBI" id="CHEBI:29105"/>
    </cofactor>
</comment>
<comment type="catalytic activity">
    <reaction evidence="15">
        <text>Couples ATP hydrolysis with the unwinding of duplex DNA by translocating in the 3'-5' direction.</text>
        <dbReference type="EC" id="5.6.2.4"/>
    </reaction>
</comment>
<evidence type="ECO:0000256" key="15">
    <source>
        <dbReference type="ARBA" id="ARBA00034617"/>
    </source>
</evidence>
<keyword evidence="14" id="KW-0413">Isomerase</keyword>
<dbReference type="Gene3D" id="1.10.10.10">
    <property type="entry name" value="Winged helix-like DNA-binding domain superfamily/Winged helix DNA-binding domain"/>
    <property type="match status" value="1"/>
</dbReference>
<evidence type="ECO:0000256" key="10">
    <source>
        <dbReference type="ARBA" id="ARBA00022840"/>
    </source>
</evidence>
<comment type="similarity">
    <text evidence="3">Belongs to the helicase family. RecQ subfamily.</text>
</comment>
<dbReference type="GO" id="GO:0006260">
    <property type="term" value="P:DNA replication"/>
    <property type="evidence" value="ECO:0007669"/>
    <property type="project" value="InterPro"/>
</dbReference>
<dbReference type="InterPro" id="IPR002121">
    <property type="entry name" value="HRDC_dom"/>
</dbReference>
<evidence type="ECO:0000256" key="11">
    <source>
        <dbReference type="ARBA" id="ARBA00023125"/>
    </source>
</evidence>
<keyword evidence="6" id="KW-0227">DNA damage</keyword>
<dbReference type="GO" id="GO:0005737">
    <property type="term" value="C:cytoplasm"/>
    <property type="evidence" value="ECO:0007669"/>
    <property type="project" value="TreeGrafter"/>
</dbReference>
<keyword evidence="21" id="KW-1185">Reference proteome</keyword>
<dbReference type="Proteomes" id="UP000219281">
    <property type="component" value="Unassembled WGS sequence"/>
</dbReference>
<gene>
    <name evidence="20" type="ORF">SAMN06297358_0910</name>
</gene>
<dbReference type="InterPro" id="IPR018982">
    <property type="entry name" value="RQC_domain"/>
</dbReference>
<dbReference type="InterPro" id="IPR006293">
    <property type="entry name" value="DNA_helicase_ATP-dep_RecQ_bac"/>
</dbReference>
<dbReference type="GO" id="GO:0016787">
    <property type="term" value="F:hydrolase activity"/>
    <property type="evidence" value="ECO:0007669"/>
    <property type="project" value="UniProtKB-KW"/>
</dbReference>
<reference evidence="21" key="1">
    <citation type="submission" date="2017-09" db="EMBL/GenBank/DDBJ databases">
        <authorList>
            <person name="Varghese N."/>
            <person name="Submissions S."/>
        </authorList>
    </citation>
    <scope>NUCLEOTIDE SEQUENCE [LARGE SCALE GENOMIC DNA]</scope>
    <source>
        <strain evidence="21">CGMCC 1.12803</strain>
    </source>
</reference>
<dbReference type="GO" id="GO:0030894">
    <property type="term" value="C:replisome"/>
    <property type="evidence" value="ECO:0007669"/>
    <property type="project" value="TreeGrafter"/>
</dbReference>
<feature type="domain" description="Helicase ATP-binding" evidence="18">
    <location>
        <begin position="46"/>
        <end position="218"/>
    </location>
</feature>
<dbReference type="SMART" id="SM00341">
    <property type="entry name" value="HRDC"/>
    <property type="match status" value="1"/>
</dbReference>
<dbReference type="InterPro" id="IPR027417">
    <property type="entry name" value="P-loop_NTPase"/>
</dbReference>
<dbReference type="PROSITE" id="PS51194">
    <property type="entry name" value="HELICASE_CTER"/>
    <property type="match status" value="1"/>
</dbReference>
<evidence type="ECO:0000313" key="21">
    <source>
        <dbReference type="Proteomes" id="UP000219281"/>
    </source>
</evidence>
<dbReference type="GO" id="GO:0009378">
    <property type="term" value="F:four-way junction helicase activity"/>
    <property type="evidence" value="ECO:0007669"/>
    <property type="project" value="TreeGrafter"/>
</dbReference>
<dbReference type="PROSITE" id="PS51192">
    <property type="entry name" value="HELICASE_ATP_BIND_1"/>
    <property type="match status" value="1"/>
</dbReference>
<evidence type="ECO:0000256" key="13">
    <source>
        <dbReference type="ARBA" id="ARBA00023204"/>
    </source>
</evidence>
<dbReference type="NCBIfam" id="TIGR00614">
    <property type="entry name" value="recQ_fam"/>
    <property type="match status" value="1"/>
</dbReference>
<protein>
    <recommendedName>
        <fullName evidence="16">DNA helicase RecQ</fullName>
        <ecNumber evidence="16">5.6.2.4</ecNumber>
    </recommendedName>
</protein>
<dbReference type="PANTHER" id="PTHR13710">
    <property type="entry name" value="DNA HELICASE RECQ FAMILY MEMBER"/>
    <property type="match status" value="1"/>
</dbReference>
<evidence type="ECO:0000256" key="4">
    <source>
        <dbReference type="ARBA" id="ARBA00022723"/>
    </source>
</evidence>
<dbReference type="Gene3D" id="3.40.50.300">
    <property type="entry name" value="P-loop containing nucleotide triphosphate hydrolases"/>
    <property type="match status" value="2"/>
</dbReference>
<evidence type="ECO:0000256" key="2">
    <source>
        <dbReference type="ARBA" id="ARBA00001947"/>
    </source>
</evidence>
<dbReference type="Pfam" id="PF16124">
    <property type="entry name" value="RecQ_Zn_bind"/>
    <property type="match status" value="1"/>
</dbReference>
<dbReference type="GO" id="GO:0005524">
    <property type="term" value="F:ATP binding"/>
    <property type="evidence" value="ECO:0007669"/>
    <property type="project" value="UniProtKB-KW"/>
</dbReference>
<dbReference type="CDD" id="cd18794">
    <property type="entry name" value="SF2_C_RecQ"/>
    <property type="match status" value="1"/>
</dbReference>
<dbReference type="CDD" id="cd17920">
    <property type="entry name" value="DEXHc_RecQ"/>
    <property type="match status" value="1"/>
</dbReference>
<dbReference type="InterPro" id="IPR036388">
    <property type="entry name" value="WH-like_DNA-bd_sf"/>
</dbReference>
<dbReference type="SUPFAM" id="SSF52540">
    <property type="entry name" value="P-loop containing nucleoside triphosphate hydrolases"/>
    <property type="match status" value="1"/>
</dbReference>
<keyword evidence="4" id="KW-0479">Metal-binding</keyword>
<evidence type="ECO:0000256" key="7">
    <source>
        <dbReference type="ARBA" id="ARBA00022801"/>
    </source>
</evidence>
<dbReference type="SMART" id="SM00956">
    <property type="entry name" value="RQC"/>
    <property type="match status" value="1"/>
</dbReference>
<keyword evidence="13" id="KW-0234">DNA repair</keyword>
<dbReference type="GO" id="GO:0043138">
    <property type="term" value="F:3'-5' DNA helicase activity"/>
    <property type="evidence" value="ECO:0007669"/>
    <property type="project" value="UniProtKB-EC"/>
</dbReference>
<evidence type="ECO:0000259" key="19">
    <source>
        <dbReference type="PROSITE" id="PS51194"/>
    </source>
</evidence>
<dbReference type="FunFam" id="3.40.50.300:FF:001051">
    <property type="entry name" value="ATP-dependent DNA helicase RecQ"/>
    <property type="match status" value="1"/>
</dbReference>
<evidence type="ECO:0000256" key="16">
    <source>
        <dbReference type="NCBIfam" id="TIGR01389"/>
    </source>
</evidence>
<keyword evidence="10" id="KW-0067">ATP-binding</keyword>
<evidence type="ECO:0000256" key="12">
    <source>
        <dbReference type="ARBA" id="ARBA00023172"/>
    </source>
</evidence>
<dbReference type="PROSITE" id="PS50967">
    <property type="entry name" value="HRDC"/>
    <property type="match status" value="1"/>
</dbReference>
<dbReference type="Pfam" id="PF00270">
    <property type="entry name" value="DEAD"/>
    <property type="match status" value="1"/>
</dbReference>
<dbReference type="Pfam" id="PF00570">
    <property type="entry name" value="HRDC"/>
    <property type="match status" value="1"/>
</dbReference>
<dbReference type="EMBL" id="OCMT01000001">
    <property type="protein sequence ID" value="SOD12908.1"/>
    <property type="molecule type" value="Genomic_DNA"/>
</dbReference>
<dbReference type="GO" id="GO:0043590">
    <property type="term" value="C:bacterial nucleoid"/>
    <property type="evidence" value="ECO:0007669"/>
    <property type="project" value="TreeGrafter"/>
</dbReference>
<dbReference type="GO" id="GO:0006281">
    <property type="term" value="P:DNA repair"/>
    <property type="evidence" value="ECO:0007669"/>
    <property type="project" value="UniProtKB-KW"/>
</dbReference>
<dbReference type="PANTHER" id="PTHR13710:SF105">
    <property type="entry name" value="ATP-DEPENDENT DNA HELICASE Q1"/>
    <property type="match status" value="1"/>
</dbReference>
<dbReference type="InterPro" id="IPR044876">
    <property type="entry name" value="HRDC_dom_sf"/>
</dbReference>
<keyword evidence="8 20" id="KW-0347">Helicase</keyword>
<dbReference type="GO" id="GO:0006310">
    <property type="term" value="P:DNA recombination"/>
    <property type="evidence" value="ECO:0007669"/>
    <property type="project" value="UniProtKB-UniRule"/>
</dbReference>
<evidence type="ECO:0000256" key="5">
    <source>
        <dbReference type="ARBA" id="ARBA00022741"/>
    </source>
</evidence>
<dbReference type="InterPro" id="IPR011545">
    <property type="entry name" value="DEAD/DEAH_box_helicase_dom"/>
</dbReference>
<dbReference type="Pfam" id="PF21220">
    <property type="entry name" value="RecQ-1-like_HTH"/>
    <property type="match status" value="1"/>
</dbReference>
<accession>A0A285ZTE1</accession>
<dbReference type="Pfam" id="PF00271">
    <property type="entry name" value="Helicase_C"/>
    <property type="match status" value="1"/>
</dbReference>
<dbReference type="InterPro" id="IPR036390">
    <property type="entry name" value="WH_DNA-bd_sf"/>
</dbReference>
<dbReference type="NCBIfam" id="TIGR01389">
    <property type="entry name" value="recQ"/>
    <property type="match status" value="1"/>
</dbReference>
<keyword evidence="9" id="KW-0862">Zinc</keyword>
<dbReference type="InterPro" id="IPR014001">
    <property type="entry name" value="Helicase_ATP-bd"/>
</dbReference>
<sequence>MQNYVILNNNSTQYLVQEMDVKKSLFDNLQTFFGFDNFKGDQESIITNILEGKNTFVIMPTGGGKSICYQLPALMSEGTAIVISPLIALMKNQVDQIRAFGGSDSVAHFLNSSLNKSEITQVKSDLLNGHTKLLYVAPESLAKAENIEFLRLLKISFVAVDEAHCISEWGHDFRPEYRKIRQVIAGLGENIPIIALTATATPKVQQDIVKNLGMMDATLFKSSFNRPNLFYEIRPKKNIAKEIIRYVKYNPGKSGIIYCLSRKKVEEIAETLNINGIKALPYHAGLEPKVRADTQDKFLMEDVEVIVATIAFGMGIDKPDVRFVIHHDIPKSMEGYYQETGRAGRDGGEGVCVAFYSQKDVEKLAKFMKDKPVSEREIGTQILKEVIDYAESSVCRRKQILHYFGENFNETGCNCMCDNCKKPKQQFEAEEQLLTLLKLVDTSGEKFDDAHLLNVFMGYETAQTIAYEHSKLPEFGSGKVDGEILWKSLLRQAVLNNFLAKDIDNYGLLKLTKAGRDYIESPYNLKFILNEILEVVGDDDEEESKQGSAALDTQLLQLLKDLRKKIAKQKNVPPFVVFQDPSLEEMCTHYPITSDELKQISGVGNGKALKFGSAFLDLIKKYVDDNNIDRPIDMVIKTQANKSALKVSIIQNIDRQIGLEDIARSKGITYIDVLKEVEAIVNSGTKLNLTYYIDEMIDEDRQDEVFDYFQSADTDSIDLALKDLGETDYTREEIQLMRIKFMSELGN</sequence>
<organism evidence="20 21">
    <name type="scientific">Pedobacter xixiisoli</name>
    <dbReference type="NCBI Taxonomy" id="1476464"/>
    <lineage>
        <taxon>Bacteria</taxon>
        <taxon>Pseudomonadati</taxon>
        <taxon>Bacteroidota</taxon>
        <taxon>Sphingobacteriia</taxon>
        <taxon>Sphingobacteriales</taxon>
        <taxon>Sphingobacteriaceae</taxon>
        <taxon>Pedobacter</taxon>
    </lineage>
</organism>